<gene>
    <name evidence="1" type="ORF">S01H1_01605</name>
</gene>
<proteinExistence type="predicted"/>
<dbReference type="AlphaFoldDB" id="X0T2B7"/>
<accession>X0T2B7</accession>
<sequence length="34" mass="4120">MVKNKEKTLNRVITGRENFTFLVETKKYFSRELV</sequence>
<dbReference type="EMBL" id="BARS01000708">
    <property type="protein sequence ID" value="GAF81456.1"/>
    <property type="molecule type" value="Genomic_DNA"/>
</dbReference>
<organism evidence="1">
    <name type="scientific">marine sediment metagenome</name>
    <dbReference type="NCBI Taxonomy" id="412755"/>
    <lineage>
        <taxon>unclassified sequences</taxon>
        <taxon>metagenomes</taxon>
        <taxon>ecological metagenomes</taxon>
    </lineage>
</organism>
<comment type="caution">
    <text evidence="1">The sequence shown here is derived from an EMBL/GenBank/DDBJ whole genome shotgun (WGS) entry which is preliminary data.</text>
</comment>
<feature type="non-terminal residue" evidence="1">
    <location>
        <position position="34"/>
    </location>
</feature>
<evidence type="ECO:0000313" key="1">
    <source>
        <dbReference type="EMBL" id="GAF81456.1"/>
    </source>
</evidence>
<reference evidence="1" key="1">
    <citation type="journal article" date="2014" name="Front. Microbiol.">
        <title>High frequency of phylogenetically diverse reductive dehalogenase-homologous genes in deep subseafloor sedimentary metagenomes.</title>
        <authorList>
            <person name="Kawai M."/>
            <person name="Futagami T."/>
            <person name="Toyoda A."/>
            <person name="Takaki Y."/>
            <person name="Nishi S."/>
            <person name="Hori S."/>
            <person name="Arai W."/>
            <person name="Tsubouchi T."/>
            <person name="Morono Y."/>
            <person name="Uchiyama I."/>
            <person name="Ito T."/>
            <person name="Fujiyama A."/>
            <person name="Inagaki F."/>
            <person name="Takami H."/>
        </authorList>
    </citation>
    <scope>NUCLEOTIDE SEQUENCE</scope>
    <source>
        <strain evidence="1">Expedition CK06-06</strain>
    </source>
</reference>
<protein>
    <submittedName>
        <fullName evidence="1">Uncharacterized protein</fullName>
    </submittedName>
</protein>
<name>X0T2B7_9ZZZZ</name>